<reference evidence="5" key="1">
    <citation type="submission" date="2016-11" db="UniProtKB">
        <authorList>
            <consortium name="WormBaseParasite"/>
        </authorList>
    </citation>
    <scope>IDENTIFICATION</scope>
</reference>
<keyword evidence="1" id="KW-0862">Zinc</keyword>
<dbReference type="AlphaFoldDB" id="A0A1I7UAH4"/>
<dbReference type="Proteomes" id="UP000095282">
    <property type="component" value="Unplaced"/>
</dbReference>
<feature type="compositionally biased region" description="Basic and acidic residues" evidence="2">
    <location>
        <begin position="201"/>
        <end position="218"/>
    </location>
</feature>
<evidence type="ECO:0000313" key="5">
    <source>
        <dbReference type="WBParaSite" id="Csp11.Scaffold629.g16511.t1"/>
    </source>
</evidence>
<evidence type="ECO:0000256" key="1">
    <source>
        <dbReference type="PROSITE-ProRule" id="PRU00042"/>
    </source>
</evidence>
<protein>
    <submittedName>
        <fullName evidence="5">C2H2-type domain-containing protein</fullName>
    </submittedName>
</protein>
<dbReference type="InterPro" id="IPR013087">
    <property type="entry name" value="Znf_C2H2_type"/>
</dbReference>
<organism evidence="4 5">
    <name type="scientific">Caenorhabditis tropicalis</name>
    <dbReference type="NCBI Taxonomy" id="1561998"/>
    <lineage>
        <taxon>Eukaryota</taxon>
        <taxon>Metazoa</taxon>
        <taxon>Ecdysozoa</taxon>
        <taxon>Nematoda</taxon>
        <taxon>Chromadorea</taxon>
        <taxon>Rhabditida</taxon>
        <taxon>Rhabditina</taxon>
        <taxon>Rhabditomorpha</taxon>
        <taxon>Rhabditoidea</taxon>
        <taxon>Rhabditidae</taxon>
        <taxon>Peloderinae</taxon>
        <taxon>Caenorhabditis</taxon>
    </lineage>
</organism>
<feature type="domain" description="C2H2-type" evidence="3">
    <location>
        <begin position="257"/>
        <end position="281"/>
    </location>
</feature>
<evidence type="ECO:0000259" key="3">
    <source>
        <dbReference type="PROSITE" id="PS50157"/>
    </source>
</evidence>
<dbReference type="GO" id="GO:0008270">
    <property type="term" value="F:zinc ion binding"/>
    <property type="evidence" value="ECO:0007669"/>
    <property type="project" value="UniProtKB-KW"/>
</dbReference>
<sequence length="281" mass="32336">MNKECFIFSSREGRFVHRGCCITYRPDHQSEELVGKMEDSHESSPAASELWPQQGGTNNAVVLGARGGFKIEPHQRMGPRSSPSTIPLSDVHALMDLQHRRNLEIQEAHQRQLREAQAQNNEFMLKMMQLVQNSKKETVTMTEKQHVPEETPELEDLIEEVEEAQEAQNDEGAQEAEQVEQDKDAFDQEAIARLIQSIREREQATSEGLQKEEEEPKMKGKSRRPNPNVTVLVGKKKKKVIGKGRWYARNKNSFTNFVCKVCAESYGKEEELKKHWEKEHK</sequence>
<feature type="region of interest" description="Disordered" evidence="2">
    <location>
        <begin position="201"/>
        <end position="234"/>
    </location>
</feature>
<evidence type="ECO:0000313" key="4">
    <source>
        <dbReference type="Proteomes" id="UP000095282"/>
    </source>
</evidence>
<keyword evidence="1" id="KW-0863">Zinc-finger</keyword>
<dbReference type="PROSITE" id="PS50157">
    <property type="entry name" value="ZINC_FINGER_C2H2_2"/>
    <property type="match status" value="1"/>
</dbReference>
<feature type="region of interest" description="Disordered" evidence="2">
    <location>
        <begin position="163"/>
        <end position="183"/>
    </location>
</feature>
<proteinExistence type="predicted"/>
<feature type="compositionally biased region" description="Acidic residues" evidence="2">
    <location>
        <begin position="163"/>
        <end position="179"/>
    </location>
</feature>
<name>A0A1I7UAH4_9PELO</name>
<keyword evidence="1" id="KW-0479">Metal-binding</keyword>
<evidence type="ECO:0000256" key="2">
    <source>
        <dbReference type="SAM" id="MobiDB-lite"/>
    </source>
</evidence>
<accession>A0A1I7UAH4</accession>
<dbReference type="PROSITE" id="PS00028">
    <property type="entry name" value="ZINC_FINGER_C2H2_1"/>
    <property type="match status" value="1"/>
</dbReference>
<keyword evidence="4" id="KW-1185">Reference proteome</keyword>
<dbReference type="WBParaSite" id="Csp11.Scaffold629.g16511.t1">
    <property type="protein sequence ID" value="Csp11.Scaffold629.g16511.t1"/>
    <property type="gene ID" value="Csp11.Scaffold629.g16511"/>
</dbReference>